<keyword evidence="7" id="KW-0472">Membrane</keyword>
<dbReference type="InterPro" id="IPR017896">
    <property type="entry name" value="4Fe4S_Fe-S-bd"/>
</dbReference>
<keyword evidence="2" id="KW-0004">4Fe-4S</keyword>
<protein>
    <submittedName>
        <fullName evidence="9">Cytochrome c oxidase accessory protein FixG</fullName>
    </submittedName>
</protein>
<feature type="transmembrane region" description="Helical" evidence="7">
    <location>
        <begin position="83"/>
        <end position="104"/>
    </location>
</feature>
<dbReference type="PROSITE" id="PS00198">
    <property type="entry name" value="4FE4S_FER_1"/>
    <property type="match status" value="1"/>
</dbReference>
<keyword evidence="6" id="KW-0411">Iron-sulfur</keyword>
<feature type="transmembrane region" description="Helical" evidence="7">
    <location>
        <begin position="36"/>
        <end position="54"/>
    </location>
</feature>
<dbReference type="PANTHER" id="PTHR30176:SF3">
    <property type="entry name" value="FERREDOXIN-TYPE PROTEIN NAPH"/>
    <property type="match status" value="1"/>
</dbReference>
<dbReference type="PROSITE" id="PS51379">
    <property type="entry name" value="4FE4S_FER_2"/>
    <property type="match status" value="1"/>
</dbReference>
<evidence type="ECO:0000259" key="8">
    <source>
        <dbReference type="PROSITE" id="PS51379"/>
    </source>
</evidence>
<feature type="transmembrane region" description="Helical" evidence="7">
    <location>
        <begin position="156"/>
        <end position="174"/>
    </location>
</feature>
<dbReference type="OrthoDB" id="9811700at2"/>
<evidence type="ECO:0000256" key="7">
    <source>
        <dbReference type="SAM" id="Phobius"/>
    </source>
</evidence>
<evidence type="ECO:0000256" key="4">
    <source>
        <dbReference type="ARBA" id="ARBA00022982"/>
    </source>
</evidence>
<evidence type="ECO:0000256" key="3">
    <source>
        <dbReference type="ARBA" id="ARBA00022723"/>
    </source>
</evidence>
<dbReference type="Proteomes" id="UP000245812">
    <property type="component" value="Unassembled WGS sequence"/>
</dbReference>
<proteinExistence type="predicted"/>
<gene>
    <name evidence="9" type="ORF">C7456_11622</name>
</gene>
<keyword evidence="5" id="KW-0408">Iron</keyword>
<dbReference type="InterPro" id="IPR032879">
    <property type="entry name" value="FixG_C"/>
</dbReference>
<sequence length="517" mass="57666">MSGRIPLQLVEDDGGSYYVSERKVYPREVSGRLNRLRVAAVLWLLGMFYLFPWLRWDGRQAVLLDLPARQFHVFGLLFLPQDFLFLAMLLIVAALALFFFTALAGRLWCGYACPQTVWTEVSLWIERWCEGDRGRRMKLDAGPWNREKLLRKGASHLLWALFALWTGFTFVGFFSPIADLARRAPSGWGGWETFWVLFYGFATWGNAGFLRQQVCKYMCPYARFQSAMFDRDTLIIAYDPMRGEPRGPRKRGLASVLARARGLLDQATAYDYVFRASRHPSAADNRAQAGGTIALGGPGARVEPLPRFAPEQLGDCIDCTICVQVCPTGIDIRNGLQYECIACGACIDACDGVMDRLGYPRGLIRYTTQNSVDGRPTRVLRPRIAVYGALLAALMAGWVYGVAHRSPLLAEAIRDRNAMYGTAADGRIENSYTLKLVNKDRQAHRYRIEVAADDLPDAILRDGPRTVRAGSGQVLSVPLTVSAPPEVTGRHAVRFRVRGVDVDAATTVESSFFGPMP</sequence>
<evidence type="ECO:0000313" key="9">
    <source>
        <dbReference type="EMBL" id="PWK82376.1"/>
    </source>
</evidence>
<dbReference type="GO" id="GO:0046872">
    <property type="term" value="F:metal ion binding"/>
    <property type="evidence" value="ECO:0007669"/>
    <property type="project" value="UniProtKB-KW"/>
</dbReference>
<evidence type="ECO:0000256" key="2">
    <source>
        <dbReference type="ARBA" id="ARBA00022485"/>
    </source>
</evidence>
<dbReference type="Pfam" id="PF13746">
    <property type="entry name" value="Fer4_18"/>
    <property type="match status" value="2"/>
</dbReference>
<dbReference type="InterPro" id="IPR013783">
    <property type="entry name" value="Ig-like_fold"/>
</dbReference>
<feature type="transmembrane region" description="Helical" evidence="7">
    <location>
        <begin position="194"/>
        <end position="210"/>
    </location>
</feature>
<keyword evidence="1" id="KW-0813">Transport</keyword>
<dbReference type="Pfam" id="PF11614">
    <property type="entry name" value="FixG_C"/>
    <property type="match status" value="1"/>
</dbReference>
<dbReference type="GO" id="GO:0051539">
    <property type="term" value="F:4 iron, 4 sulfur cluster binding"/>
    <property type="evidence" value="ECO:0007669"/>
    <property type="project" value="UniProtKB-KW"/>
</dbReference>
<keyword evidence="10" id="KW-1185">Reference proteome</keyword>
<dbReference type="PANTHER" id="PTHR30176">
    <property type="entry name" value="FERREDOXIN-TYPE PROTEIN NAPH"/>
    <property type="match status" value="1"/>
</dbReference>
<dbReference type="EMBL" id="QGHC01000016">
    <property type="protein sequence ID" value="PWK82376.1"/>
    <property type="molecule type" value="Genomic_DNA"/>
</dbReference>
<keyword evidence="4" id="KW-0249">Electron transport</keyword>
<evidence type="ECO:0000256" key="6">
    <source>
        <dbReference type="ARBA" id="ARBA00023014"/>
    </source>
</evidence>
<dbReference type="RefSeq" id="WP_109724662.1">
    <property type="nucleotide sequence ID" value="NZ_MSZV01000023.1"/>
</dbReference>
<feature type="domain" description="4Fe-4S ferredoxin-type" evidence="8">
    <location>
        <begin position="306"/>
        <end position="335"/>
    </location>
</feature>
<keyword evidence="3" id="KW-0479">Metal-binding</keyword>
<comment type="caution">
    <text evidence="9">The sequence shown here is derived from an EMBL/GenBank/DDBJ whole genome shotgun (WGS) entry which is preliminary data.</text>
</comment>
<dbReference type="Gene3D" id="2.60.40.10">
    <property type="entry name" value="Immunoglobulins"/>
    <property type="match status" value="1"/>
</dbReference>
<keyword evidence="7" id="KW-1133">Transmembrane helix</keyword>
<name>A0A316HNU5_9GAMM</name>
<dbReference type="GO" id="GO:0005886">
    <property type="term" value="C:plasma membrane"/>
    <property type="evidence" value="ECO:0007669"/>
    <property type="project" value="TreeGrafter"/>
</dbReference>
<dbReference type="Pfam" id="PF12801">
    <property type="entry name" value="Fer4_5"/>
    <property type="match status" value="1"/>
</dbReference>
<dbReference type="SUPFAM" id="SSF54862">
    <property type="entry name" value="4Fe-4S ferredoxins"/>
    <property type="match status" value="1"/>
</dbReference>
<feature type="transmembrane region" description="Helical" evidence="7">
    <location>
        <begin position="384"/>
        <end position="403"/>
    </location>
</feature>
<evidence type="ECO:0000313" key="10">
    <source>
        <dbReference type="Proteomes" id="UP000245812"/>
    </source>
</evidence>
<organism evidence="9 10">
    <name type="scientific">Fulvimonas soli</name>
    <dbReference type="NCBI Taxonomy" id="155197"/>
    <lineage>
        <taxon>Bacteria</taxon>
        <taxon>Pseudomonadati</taxon>
        <taxon>Pseudomonadota</taxon>
        <taxon>Gammaproteobacteria</taxon>
        <taxon>Lysobacterales</taxon>
        <taxon>Rhodanobacteraceae</taxon>
        <taxon>Fulvimonas</taxon>
    </lineage>
</organism>
<evidence type="ECO:0000256" key="5">
    <source>
        <dbReference type="ARBA" id="ARBA00023004"/>
    </source>
</evidence>
<evidence type="ECO:0000256" key="1">
    <source>
        <dbReference type="ARBA" id="ARBA00022448"/>
    </source>
</evidence>
<dbReference type="InterPro" id="IPR017900">
    <property type="entry name" value="4Fe4S_Fe_S_CS"/>
</dbReference>
<accession>A0A316HNU5</accession>
<reference evidence="9 10" key="1">
    <citation type="submission" date="2018-05" db="EMBL/GenBank/DDBJ databases">
        <title>Genomic Encyclopedia of Type Strains, Phase IV (KMG-IV): sequencing the most valuable type-strain genomes for metagenomic binning, comparative biology and taxonomic classification.</title>
        <authorList>
            <person name="Goeker M."/>
        </authorList>
    </citation>
    <scope>NUCLEOTIDE SEQUENCE [LARGE SCALE GENOMIC DNA]</scope>
    <source>
        <strain evidence="9 10">DSM 14263</strain>
    </source>
</reference>
<dbReference type="InterPro" id="IPR051684">
    <property type="entry name" value="Electron_Trans/Redox"/>
</dbReference>
<dbReference type="AlphaFoldDB" id="A0A316HNU5"/>
<keyword evidence="7" id="KW-0812">Transmembrane</keyword>